<dbReference type="EMBL" id="CYHB01000005">
    <property type="protein sequence ID" value="CUA87575.1"/>
    <property type="molecule type" value="Genomic_DNA"/>
</dbReference>
<feature type="transmembrane region" description="Helical" evidence="1">
    <location>
        <begin position="132"/>
        <end position="155"/>
    </location>
</feature>
<gene>
    <name evidence="2" type="ORF">Ga0061064_1845</name>
</gene>
<reference evidence="3" key="1">
    <citation type="submission" date="2015-08" db="EMBL/GenBank/DDBJ databases">
        <authorList>
            <person name="Varghese N."/>
        </authorList>
    </citation>
    <scope>NUCLEOTIDE SEQUENCE [LARGE SCALE GENOMIC DNA]</scope>
    <source>
        <strain evidence="3">DSM 27808</strain>
    </source>
</reference>
<keyword evidence="1" id="KW-1133">Transmembrane helix</keyword>
<organism evidence="2 3">
    <name type="scientific">Pseudidiomarina woesei</name>
    <dbReference type="NCBI Taxonomy" id="1381080"/>
    <lineage>
        <taxon>Bacteria</taxon>
        <taxon>Pseudomonadati</taxon>
        <taxon>Pseudomonadota</taxon>
        <taxon>Gammaproteobacteria</taxon>
        <taxon>Alteromonadales</taxon>
        <taxon>Idiomarinaceae</taxon>
        <taxon>Pseudidiomarina</taxon>
    </lineage>
</organism>
<proteinExistence type="predicted"/>
<keyword evidence="3" id="KW-1185">Reference proteome</keyword>
<sequence length="159" mass="18029">MNNYKLEIRWGVIFSVAMLVWLLIERLVGLHDSLIHQHMLWTNLFAIVAIAIYVLALRQKRARELQGQMTWKQGFMCGVGITIVVAILSPLTQWLAHSFISPHFFSNMADYAVRSGNMTEAQALNYFNLQSYMIQSVIGAVVMGVITAAVVALFLRTRK</sequence>
<feature type="transmembrane region" description="Helical" evidence="1">
    <location>
        <begin position="7"/>
        <end position="24"/>
    </location>
</feature>
<evidence type="ECO:0008006" key="4">
    <source>
        <dbReference type="Google" id="ProtNLM"/>
    </source>
</evidence>
<dbReference type="Proteomes" id="UP000182598">
    <property type="component" value="Unassembled WGS sequence"/>
</dbReference>
<feature type="transmembrane region" description="Helical" evidence="1">
    <location>
        <begin position="75"/>
        <end position="96"/>
    </location>
</feature>
<dbReference type="AlphaFoldDB" id="A0A0K6H9L8"/>
<name>A0A0K6H9L8_9GAMM</name>
<dbReference type="Pfam" id="PF13858">
    <property type="entry name" value="DUF4199"/>
    <property type="match status" value="1"/>
</dbReference>
<dbReference type="RefSeq" id="WP_055439490.1">
    <property type="nucleotide sequence ID" value="NZ_CYHB01000005.1"/>
</dbReference>
<feature type="transmembrane region" description="Helical" evidence="1">
    <location>
        <begin position="36"/>
        <end position="55"/>
    </location>
</feature>
<evidence type="ECO:0000313" key="3">
    <source>
        <dbReference type="Proteomes" id="UP000182598"/>
    </source>
</evidence>
<dbReference type="OrthoDB" id="5766000at2"/>
<evidence type="ECO:0000313" key="2">
    <source>
        <dbReference type="EMBL" id="CUA87575.1"/>
    </source>
</evidence>
<dbReference type="InterPro" id="IPR025250">
    <property type="entry name" value="DUF4199"/>
</dbReference>
<accession>A0A0K6H9L8</accession>
<keyword evidence="1" id="KW-0472">Membrane</keyword>
<evidence type="ECO:0000256" key="1">
    <source>
        <dbReference type="SAM" id="Phobius"/>
    </source>
</evidence>
<keyword evidence="1" id="KW-0812">Transmembrane</keyword>
<protein>
    <recommendedName>
        <fullName evidence="4">DUF4199 domain-containing protein</fullName>
    </recommendedName>
</protein>